<keyword evidence="5 7" id="KW-1133">Transmembrane helix</keyword>
<evidence type="ECO:0000256" key="2">
    <source>
        <dbReference type="ARBA" id="ARBA00022448"/>
    </source>
</evidence>
<reference evidence="9" key="2">
    <citation type="journal article" date="2021" name="PeerJ">
        <title>Extensive microbial diversity within the chicken gut microbiome revealed by metagenomics and culture.</title>
        <authorList>
            <person name="Gilroy R."/>
            <person name="Ravi A."/>
            <person name="Getino M."/>
            <person name="Pursley I."/>
            <person name="Horton D.L."/>
            <person name="Alikhan N.F."/>
            <person name="Baker D."/>
            <person name="Gharbi K."/>
            <person name="Hall N."/>
            <person name="Watson M."/>
            <person name="Adriaenssens E.M."/>
            <person name="Foster-Nyarko E."/>
            <person name="Jarju S."/>
            <person name="Secka A."/>
            <person name="Antonio M."/>
            <person name="Oren A."/>
            <person name="Chaudhuri R.R."/>
            <person name="La Ragione R."/>
            <person name="Hildebrand F."/>
            <person name="Pallen M.J."/>
        </authorList>
    </citation>
    <scope>NUCLEOTIDE SEQUENCE</scope>
    <source>
        <strain evidence="9">13766</strain>
    </source>
</reference>
<dbReference type="InterPro" id="IPR035906">
    <property type="entry name" value="MetI-like_sf"/>
</dbReference>
<feature type="transmembrane region" description="Helical" evidence="7">
    <location>
        <begin position="89"/>
        <end position="111"/>
    </location>
</feature>
<dbReference type="Proteomes" id="UP000824140">
    <property type="component" value="Unassembled WGS sequence"/>
</dbReference>
<evidence type="ECO:0000313" key="9">
    <source>
        <dbReference type="EMBL" id="HIS93733.1"/>
    </source>
</evidence>
<evidence type="ECO:0000256" key="7">
    <source>
        <dbReference type="RuleBase" id="RU363032"/>
    </source>
</evidence>
<comment type="subcellular location">
    <subcellularLocation>
        <location evidence="1 7">Cell membrane</location>
        <topology evidence="1 7">Multi-pass membrane protein</topology>
    </subcellularLocation>
</comment>
<feature type="domain" description="ABC transmembrane type-1" evidence="8">
    <location>
        <begin position="90"/>
        <end position="304"/>
    </location>
</feature>
<comment type="caution">
    <text evidence="9">The sequence shown here is derived from an EMBL/GenBank/DDBJ whole genome shotgun (WGS) entry which is preliminary data.</text>
</comment>
<evidence type="ECO:0000256" key="4">
    <source>
        <dbReference type="ARBA" id="ARBA00022692"/>
    </source>
</evidence>
<gene>
    <name evidence="9" type="ORF">IAA84_12025</name>
</gene>
<proteinExistence type="inferred from homology"/>
<dbReference type="PANTHER" id="PTHR43227">
    <property type="entry name" value="BLL4140 PROTEIN"/>
    <property type="match status" value="1"/>
</dbReference>
<evidence type="ECO:0000259" key="8">
    <source>
        <dbReference type="PROSITE" id="PS50928"/>
    </source>
</evidence>
<evidence type="ECO:0000256" key="3">
    <source>
        <dbReference type="ARBA" id="ARBA00022475"/>
    </source>
</evidence>
<evidence type="ECO:0000256" key="5">
    <source>
        <dbReference type="ARBA" id="ARBA00022989"/>
    </source>
</evidence>
<evidence type="ECO:0000256" key="1">
    <source>
        <dbReference type="ARBA" id="ARBA00004651"/>
    </source>
</evidence>
<reference evidence="9" key="1">
    <citation type="submission" date="2020-10" db="EMBL/GenBank/DDBJ databases">
        <authorList>
            <person name="Gilroy R."/>
        </authorList>
    </citation>
    <scope>NUCLEOTIDE SEQUENCE</scope>
    <source>
        <strain evidence="9">13766</strain>
    </source>
</reference>
<dbReference type="InterPro" id="IPR000515">
    <property type="entry name" value="MetI-like"/>
</dbReference>
<feature type="transmembrane region" description="Helical" evidence="7">
    <location>
        <begin position="29"/>
        <end position="55"/>
    </location>
</feature>
<keyword evidence="3" id="KW-1003">Cell membrane</keyword>
<dbReference type="PANTHER" id="PTHR43227:SF11">
    <property type="entry name" value="BLL4140 PROTEIN"/>
    <property type="match status" value="1"/>
</dbReference>
<keyword evidence="6 7" id="KW-0472">Membrane</keyword>
<evidence type="ECO:0000256" key="6">
    <source>
        <dbReference type="ARBA" id="ARBA00023136"/>
    </source>
</evidence>
<keyword evidence="4 7" id="KW-0812">Transmembrane</keyword>
<feature type="transmembrane region" description="Helical" evidence="7">
    <location>
        <begin position="283"/>
        <end position="304"/>
    </location>
</feature>
<dbReference type="CDD" id="cd06261">
    <property type="entry name" value="TM_PBP2"/>
    <property type="match status" value="1"/>
</dbReference>
<dbReference type="InterPro" id="IPR050809">
    <property type="entry name" value="UgpAE/MalFG_permease"/>
</dbReference>
<dbReference type="GO" id="GO:0055085">
    <property type="term" value="P:transmembrane transport"/>
    <property type="evidence" value="ECO:0007669"/>
    <property type="project" value="InterPro"/>
</dbReference>
<dbReference type="PROSITE" id="PS50928">
    <property type="entry name" value="ABC_TM1"/>
    <property type="match status" value="1"/>
</dbReference>
<feature type="transmembrane region" description="Helical" evidence="7">
    <location>
        <begin position="132"/>
        <end position="150"/>
    </location>
</feature>
<dbReference type="SUPFAM" id="SSF161098">
    <property type="entry name" value="MetI-like"/>
    <property type="match status" value="1"/>
</dbReference>
<dbReference type="Pfam" id="PF00528">
    <property type="entry name" value="BPD_transp_1"/>
    <property type="match status" value="1"/>
</dbReference>
<dbReference type="AlphaFoldDB" id="A0A9D1K890"/>
<dbReference type="Gene3D" id="1.10.3720.10">
    <property type="entry name" value="MetI-like"/>
    <property type="match status" value="1"/>
</dbReference>
<organism evidence="9 10">
    <name type="scientific">Candidatus Alectryocaccomicrobium excrementavium</name>
    <dbReference type="NCBI Taxonomy" id="2840668"/>
    <lineage>
        <taxon>Bacteria</taxon>
        <taxon>Bacillati</taxon>
        <taxon>Bacillota</taxon>
        <taxon>Clostridia</taxon>
        <taxon>Candidatus Alectryocaccomicrobium</taxon>
    </lineage>
</organism>
<sequence>MSIVARPVAHQPRAGAAGPARWNREMLQYFSLLLPVLALIFIFCYIPMYGVIIAFQDYLPGSPFWGEGSRWVGLEHFVSFVQGEYFLRFIRNTLVLSALNLLFGFTAPILFALLMDQVRVTWLKKTIQTASYMPYFISTVVVAGMVISFIDTDGLITNMLTAFGLPRQNWRVQSQAFPIVYTVTNVWKGFGFGSILYFSTITSIDPGLYEAARIDGANRLKQMWHITLPGLKHIIAINLIMSIGGILNTNSELILLLYTPATYDVADVIGTYTYRLGILGGQYSYTTAAGLFMSAIGFMLTYLANRVSNALTGYGLW</sequence>
<dbReference type="GO" id="GO:0005886">
    <property type="term" value="C:plasma membrane"/>
    <property type="evidence" value="ECO:0007669"/>
    <property type="project" value="UniProtKB-SubCell"/>
</dbReference>
<comment type="similarity">
    <text evidence="7">Belongs to the binding-protein-dependent transport system permease family.</text>
</comment>
<feature type="transmembrane region" description="Helical" evidence="7">
    <location>
        <begin position="230"/>
        <end position="247"/>
    </location>
</feature>
<name>A0A9D1K890_9FIRM</name>
<keyword evidence="2 7" id="KW-0813">Transport</keyword>
<accession>A0A9D1K890</accession>
<evidence type="ECO:0000313" key="10">
    <source>
        <dbReference type="Proteomes" id="UP000824140"/>
    </source>
</evidence>
<dbReference type="EMBL" id="DVJN01000225">
    <property type="protein sequence ID" value="HIS93733.1"/>
    <property type="molecule type" value="Genomic_DNA"/>
</dbReference>
<protein>
    <submittedName>
        <fullName evidence="9">Sugar ABC transporter permease</fullName>
    </submittedName>
</protein>